<dbReference type="RefSeq" id="WP_021827590.1">
    <property type="nucleotide sequence ID" value="NZ_AWTR02000062.1"/>
</dbReference>
<accession>W6TGU7</accession>
<dbReference type="InterPro" id="IPR001087">
    <property type="entry name" value="GDSL"/>
</dbReference>
<keyword evidence="2" id="KW-1185">Reference proteome</keyword>
<dbReference type="Gene3D" id="3.40.50.1110">
    <property type="entry name" value="SGNH hydrolase"/>
    <property type="match status" value="1"/>
</dbReference>
<dbReference type="InterPro" id="IPR036514">
    <property type="entry name" value="SGNH_hydro_sf"/>
</dbReference>
<evidence type="ECO:0008006" key="3">
    <source>
        <dbReference type="Google" id="ProtNLM"/>
    </source>
</evidence>
<dbReference type="Pfam" id="PF00657">
    <property type="entry name" value="Lipase_GDSL"/>
    <property type="match status" value="1"/>
</dbReference>
<dbReference type="GO" id="GO:0016788">
    <property type="term" value="F:hydrolase activity, acting on ester bonds"/>
    <property type="evidence" value="ECO:0007669"/>
    <property type="project" value="InterPro"/>
</dbReference>
<dbReference type="STRING" id="1399147.P618_200693"/>
<evidence type="ECO:0000313" key="2">
    <source>
        <dbReference type="Proteomes" id="UP000019112"/>
    </source>
</evidence>
<dbReference type="OrthoDB" id="9204540at2"/>
<gene>
    <name evidence="1" type="ORF">P618_200693</name>
</gene>
<comment type="caution">
    <text evidence="1">The sequence shown here is derived from an EMBL/GenBank/DDBJ whole genome shotgun (WGS) entry which is preliminary data.</text>
</comment>
<sequence>MNRCTFFSDSLALPRPEEGVPLEKTYMYELHKNGWLIIDRCKRSADTTSYLNVPHMEFCDLYMNNSLYYVVQLGFCDSSPRIFTKRQKLFIQFMQTFKYGKILADRIFNIVTKNRFYITKKRSIVNVEISEFEENIKKIVNNIIYQNNQIKKIILINILHPTSIFVERSYNVINLIKNYNNIINNLSDEYDEKISIINFFDFTKDNPGILLKDGYHYNIKGHEFLYKSILKIIKKDSI</sequence>
<name>W6TGU7_HOLOB</name>
<dbReference type="Proteomes" id="UP000019112">
    <property type="component" value="Unassembled WGS sequence"/>
</dbReference>
<reference evidence="1 2" key="1">
    <citation type="journal article" date="2014" name="FEMS Microbiol. Lett.">
        <title>Draft genome sequences of three Holospora species (Holospora obtusa, Holospora undulata, and Holospora elegans), endonuclear symbiotic bacteria of the ciliate Paramecium caudatum.</title>
        <authorList>
            <person name="Dohra H."/>
            <person name="Tanaka K."/>
            <person name="Suzuki T."/>
            <person name="Fujishima M."/>
            <person name="Suzuki H."/>
        </authorList>
    </citation>
    <scope>NUCLEOTIDE SEQUENCE [LARGE SCALE GENOMIC DNA]</scope>
    <source>
        <strain evidence="1 2">F1</strain>
    </source>
</reference>
<evidence type="ECO:0000313" key="1">
    <source>
        <dbReference type="EMBL" id="ETZ07150.1"/>
    </source>
</evidence>
<dbReference type="EMBL" id="AWTR02000062">
    <property type="protein sequence ID" value="ETZ07150.1"/>
    <property type="molecule type" value="Genomic_DNA"/>
</dbReference>
<proteinExistence type="predicted"/>
<protein>
    <recommendedName>
        <fullName evidence="3">SGNH hydrolase-type esterase domain-containing protein</fullName>
    </recommendedName>
</protein>
<dbReference type="AlphaFoldDB" id="W6TGU7"/>
<dbReference type="SUPFAM" id="SSF52266">
    <property type="entry name" value="SGNH hydrolase"/>
    <property type="match status" value="1"/>
</dbReference>
<organism evidence="1 2">
    <name type="scientific">Holospora obtusa F1</name>
    <dbReference type="NCBI Taxonomy" id="1399147"/>
    <lineage>
        <taxon>Bacteria</taxon>
        <taxon>Pseudomonadati</taxon>
        <taxon>Pseudomonadota</taxon>
        <taxon>Alphaproteobacteria</taxon>
        <taxon>Holosporales</taxon>
        <taxon>Holosporaceae</taxon>
        <taxon>Holospora</taxon>
    </lineage>
</organism>